<gene>
    <name evidence="1" type="ORF">S03H2_48509</name>
</gene>
<name>X1J577_9ZZZZ</name>
<proteinExistence type="predicted"/>
<evidence type="ECO:0000313" key="1">
    <source>
        <dbReference type="EMBL" id="GAH64933.1"/>
    </source>
</evidence>
<comment type="caution">
    <text evidence="1">The sequence shown here is derived from an EMBL/GenBank/DDBJ whole genome shotgun (WGS) entry which is preliminary data.</text>
</comment>
<organism evidence="1">
    <name type="scientific">marine sediment metagenome</name>
    <dbReference type="NCBI Taxonomy" id="412755"/>
    <lineage>
        <taxon>unclassified sequences</taxon>
        <taxon>metagenomes</taxon>
        <taxon>ecological metagenomes</taxon>
    </lineage>
</organism>
<protein>
    <submittedName>
        <fullName evidence="1">Uncharacterized protein</fullName>
    </submittedName>
</protein>
<sequence length="80" mass="8995">MKNPPQAALDAVNMSKEQWTELQSRIFEAVNVVQLERARKQGELDRALWVEMNAALSGIKSVEKALADAETQMKRINQGL</sequence>
<dbReference type="EMBL" id="BARU01030586">
    <property type="protein sequence ID" value="GAH64933.1"/>
    <property type="molecule type" value="Genomic_DNA"/>
</dbReference>
<reference evidence="1" key="1">
    <citation type="journal article" date="2014" name="Front. Microbiol.">
        <title>High frequency of phylogenetically diverse reductive dehalogenase-homologous genes in deep subseafloor sedimentary metagenomes.</title>
        <authorList>
            <person name="Kawai M."/>
            <person name="Futagami T."/>
            <person name="Toyoda A."/>
            <person name="Takaki Y."/>
            <person name="Nishi S."/>
            <person name="Hori S."/>
            <person name="Arai W."/>
            <person name="Tsubouchi T."/>
            <person name="Morono Y."/>
            <person name="Uchiyama I."/>
            <person name="Ito T."/>
            <person name="Fujiyama A."/>
            <person name="Inagaki F."/>
            <person name="Takami H."/>
        </authorList>
    </citation>
    <scope>NUCLEOTIDE SEQUENCE</scope>
    <source>
        <strain evidence="1">Expedition CK06-06</strain>
    </source>
</reference>
<dbReference type="AlphaFoldDB" id="X1J577"/>
<accession>X1J577</accession>